<comment type="caution">
    <text evidence="2">The sequence shown here is derived from an EMBL/GenBank/DDBJ whole genome shotgun (WGS) entry which is preliminary data.</text>
</comment>
<keyword evidence="2" id="KW-0436">Ligase</keyword>
<dbReference type="EMBL" id="AAYA01000006">
    <property type="protein sequence ID" value="EBA08125.1"/>
    <property type="molecule type" value="Genomic_DNA"/>
</dbReference>
<reference evidence="2 3" key="1">
    <citation type="submission" date="2006-06" db="EMBL/GenBank/DDBJ databases">
        <authorList>
            <person name="Moran M.A."/>
            <person name="Ferriera S."/>
            <person name="Johnson J."/>
            <person name="Kravitz S."/>
            <person name="Beeson K."/>
            <person name="Sutton G."/>
            <person name="Rogers Y.-H."/>
            <person name="Friedman R."/>
            <person name="Frazier M."/>
            <person name="Venter J.C."/>
        </authorList>
    </citation>
    <scope>NUCLEOTIDE SEQUENCE [LARGE SCALE GENOMIC DNA]</scope>
    <source>
        <strain evidence="2 3">E-37</strain>
    </source>
</reference>
<dbReference type="Proteomes" id="UP000005713">
    <property type="component" value="Unassembled WGS sequence"/>
</dbReference>
<protein>
    <submittedName>
        <fullName evidence="2">Succinyl-CoA synthetase subunit beta</fullName>
        <ecNumber evidence="2">6.2.1.5</ecNumber>
    </submittedName>
</protein>
<evidence type="ECO:0000313" key="2">
    <source>
        <dbReference type="EMBL" id="EBA08125.1"/>
    </source>
</evidence>
<sequence length="290" mass="29986">MALGILPVQEALADWGALGEGDGIGQGARGCTTIGGAQACLILRCDAGDLGWAMTLPDMPDDGQLGVSLAIGGTTYTLDMDISGMIAASDFNADRDDALVEALGRGVLATVGLDRGRIASFPLPLKGSSRALVRVQDACRKSGEDKAGTERPVPGQTSDRFVPMFGGKGSADDVSRAAVLLADQLEVIGPDGILSITRLPVSEGVALLAIETGPSEMYGASGTSVSLAIVEDGAAWQIAQHVGTVIWADSANRTEGWPDLWMQPVGGVDMPFGVWRWTGEGYAKVTSVDP</sequence>
<evidence type="ECO:0000313" key="3">
    <source>
        <dbReference type="Proteomes" id="UP000005713"/>
    </source>
</evidence>
<name>A3K3L1_SAGS3</name>
<dbReference type="eggNOG" id="ENOG502ZEPS">
    <property type="taxonomic scope" value="Bacteria"/>
</dbReference>
<dbReference type="RefSeq" id="WP_005858952.1">
    <property type="nucleotide sequence ID" value="NZ_AAYA01000006.1"/>
</dbReference>
<keyword evidence="3" id="KW-1185">Reference proteome</keyword>
<gene>
    <name evidence="2" type="primary">sucC</name>
    <name evidence="2" type="ORF">SSE37_11294</name>
</gene>
<evidence type="ECO:0000256" key="1">
    <source>
        <dbReference type="SAM" id="MobiDB-lite"/>
    </source>
</evidence>
<dbReference type="EC" id="6.2.1.5" evidence="2"/>
<dbReference type="GO" id="GO:0004775">
    <property type="term" value="F:succinate-CoA ligase (ADP-forming) activity"/>
    <property type="evidence" value="ECO:0007669"/>
    <property type="project" value="UniProtKB-EC"/>
</dbReference>
<dbReference type="AlphaFoldDB" id="A3K3L1"/>
<dbReference type="OrthoDB" id="1081439at2"/>
<accession>A3K3L1</accession>
<feature type="region of interest" description="Disordered" evidence="1">
    <location>
        <begin position="141"/>
        <end position="161"/>
    </location>
</feature>
<organism evidence="2 3">
    <name type="scientific">Sagittula stellata (strain ATCC 700073 / DSM 11524 / E-37)</name>
    <dbReference type="NCBI Taxonomy" id="388399"/>
    <lineage>
        <taxon>Bacteria</taxon>
        <taxon>Pseudomonadati</taxon>
        <taxon>Pseudomonadota</taxon>
        <taxon>Alphaproteobacteria</taxon>
        <taxon>Rhodobacterales</taxon>
        <taxon>Roseobacteraceae</taxon>
        <taxon>Sagittula</taxon>
    </lineage>
</organism>
<proteinExistence type="predicted"/>